<gene>
    <name evidence="1" type="ORF">CSUI_001377</name>
</gene>
<dbReference type="EMBL" id="MIGC01000543">
    <property type="protein sequence ID" value="PHJ24774.1"/>
    <property type="molecule type" value="Genomic_DNA"/>
</dbReference>
<name>A0A2C6LCT6_9APIC</name>
<comment type="caution">
    <text evidence="1">The sequence shown here is derived from an EMBL/GenBank/DDBJ whole genome shotgun (WGS) entry which is preliminary data.</text>
</comment>
<protein>
    <submittedName>
        <fullName evidence="1">Leucine zipper-like transcriptional regulator</fullName>
    </submittedName>
</protein>
<dbReference type="SUPFAM" id="SSF117281">
    <property type="entry name" value="Kelch motif"/>
    <property type="match status" value="1"/>
</dbReference>
<dbReference type="Proteomes" id="UP000221165">
    <property type="component" value="Unassembled WGS sequence"/>
</dbReference>
<accession>A0A2C6LCT6</accession>
<feature type="non-terminal residue" evidence="1">
    <location>
        <position position="1"/>
    </location>
</feature>
<reference evidence="1 2" key="1">
    <citation type="journal article" date="2017" name="Int. J. Parasitol.">
        <title>The genome of the protozoan parasite Cystoisospora suis and a reverse vaccinology approach to identify vaccine candidates.</title>
        <authorList>
            <person name="Palmieri N."/>
            <person name="Shrestha A."/>
            <person name="Ruttkowski B."/>
            <person name="Beck T."/>
            <person name="Vogl C."/>
            <person name="Tomley F."/>
            <person name="Blake D.P."/>
            <person name="Joachim A."/>
        </authorList>
    </citation>
    <scope>NUCLEOTIDE SEQUENCE [LARGE SCALE GENOMIC DNA]</scope>
    <source>
        <strain evidence="1 2">Wien I</strain>
    </source>
</reference>
<evidence type="ECO:0000313" key="1">
    <source>
        <dbReference type="EMBL" id="PHJ24774.1"/>
    </source>
</evidence>
<dbReference type="InterPro" id="IPR015915">
    <property type="entry name" value="Kelch-typ_b-propeller"/>
</dbReference>
<dbReference type="AlphaFoldDB" id="A0A2C6LCT6"/>
<dbReference type="RefSeq" id="XP_067926446.1">
    <property type="nucleotide sequence ID" value="XM_068061583.1"/>
</dbReference>
<sequence length="377" mass="42488">RHQLHTVEKCDGAVETRLLVNGGAVSVGVYRRFNIIHRTEHVGLSSVVASGVFGYCLYVLGLQSECPALYAIYRFDSRIRRCCRTPVRAPAAGHENDRAAVFSGFIHACVRLADATMERRVETEGAKPCARYGRVCTVCSTHGILLGFAGSDGNAALRDTYELNPQVVRVYPVAVSDRQTPPYSGLTVIGGGGHLYCVDGPECIFLRCFHFIYMRTNLKTLVTREKSAPKYTFWLHFGTEGDRHCEETMSVSQSEDLAHGVMAALLHYLRTDEIYERLPCQHIAQLVASEERFCVCRVKCLCLRSDMNMEKVLLIVHTHSIRNLEQSYLDFLSELGDAVWEWDTTGRLLLHSKVLSQVLVRCKPWKCSDNNWVVTYE</sequence>
<organism evidence="1 2">
    <name type="scientific">Cystoisospora suis</name>
    <dbReference type="NCBI Taxonomy" id="483139"/>
    <lineage>
        <taxon>Eukaryota</taxon>
        <taxon>Sar</taxon>
        <taxon>Alveolata</taxon>
        <taxon>Apicomplexa</taxon>
        <taxon>Conoidasida</taxon>
        <taxon>Coccidia</taxon>
        <taxon>Eucoccidiorida</taxon>
        <taxon>Eimeriorina</taxon>
        <taxon>Sarcocystidae</taxon>
        <taxon>Cystoisospora</taxon>
    </lineage>
</organism>
<evidence type="ECO:0000313" key="2">
    <source>
        <dbReference type="Proteomes" id="UP000221165"/>
    </source>
</evidence>
<proteinExistence type="predicted"/>
<dbReference type="VEuPathDB" id="ToxoDB:CSUI_001377"/>
<keyword evidence="2" id="KW-1185">Reference proteome</keyword>
<dbReference type="GeneID" id="94424794"/>